<sequence>MAQAALRIADDEIDTSIVRRLMARPLHVVPAPVPVSEEPAPVQARPDQTNAEVSRLRAEIQVMKAVLGAERRETERLRDCLTRMEVPETLTPEARIVRDRWAALVDMILDGPR</sequence>
<reference evidence="1 2" key="1">
    <citation type="submission" date="2024-06" db="EMBL/GenBank/DDBJ databases">
        <title>Genomic Encyclopedia of Type Strains, Phase IV (KMG-IV): sequencing the most valuable type-strain genomes for metagenomic binning, comparative biology and taxonomic classification.</title>
        <authorList>
            <person name="Goeker M."/>
        </authorList>
    </citation>
    <scope>NUCLEOTIDE SEQUENCE [LARGE SCALE GENOMIC DNA]</scope>
    <source>
        <strain evidence="1 2">DSM 21331</strain>
    </source>
</reference>
<proteinExistence type="predicted"/>
<keyword evidence="2" id="KW-1185">Reference proteome</keyword>
<name>A0ABV2L238_9HYPH</name>
<evidence type="ECO:0000313" key="1">
    <source>
        <dbReference type="EMBL" id="MET3691896.1"/>
    </source>
</evidence>
<dbReference type="RefSeq" id="WP_238281218.1">
    <property type="nucleotide sequence ID" value="NZ_BPQL01000117.1"/>
</dbReference>
<organism evidence="1 2">
    <name type="scientific">Methylobacterium goesingense</name>
    <dbReference type="NCBI Taxonomy" id="243690"/>
    <lineage>
        <taxon>Bacteria</taxon>
        <taxon>Pseudomonadati</taxon>
        <taxon>Pseudomonadota</taxon>
        <taxon>Alphaproteobacteria</taxon>
        <taxon>Hyphomicrobiales</taxon>
        <taxon>Methylobacteriaceae</taxon>
        <taxon>Methylobacterium</taxon>
    </lineage>
</organism>
<dbReference type="EMBL" id="JBEPMM010000002">
    <property type="protein sequence ID" value="MET3691896.1"/>
    <property type="molecule type" value="Genomic_DNA"/>
</dbReference>
<gene>
    <name evidence="1" type="ORF">ABID43_001421</name>
</gene>
<comment type="caution">
    <text evidence="1">The sequence shown here is derived from an EMBL/GenBank/DDBJ whole genome shotgun (WGS) entry which is preliminary data.</text>
</comment>
<dbReference type="Proteomes" id="UP001549145">
    <property type="component" value="Unassembled WGS sequence"/>
</dbReference>
<accession>A0ABV2L238</accession>
<evidence type="ECO:0000313" key="2">
    <source>
        <dbReference type="Proteomes" id="UP001549145"/>
    </source>
</evidence>
<protein>
    <submittedName>
        <fullName evidence="1">Uncharacterized protein</fullName>
    </submittedName>
</protein>